<keyword evidence="12" id="KW-1185">Reference proteome</keyword>
<dbReference type="OrthoDB" id="9787061at2"/>
<dbReference type="InterPro" id="IPR020605">
    <property type="entry name" value="Octanoyltransferase_CS"/>
</dbReference>
<evidence type="ECO:0000256" key="1">
    <source>
        <dbReference type="ARBA" id="ARBA00004821"/>
    </source>
</evidence>
<dbReference type="UniPathway" id="UPA00538">
    <property type="reaction ID" value="UER00592"/>
</dbReference>
<feature type="domain" description="BPL/LPL catalytic" evidence="10">
    <location>
        <begin position="27"/>
        <end position="218"/>
    </location>
</feature>
<sequence length="239" mass="25007">MLVTDLGRMAFDAAWTIQEQAVAERLAGGPDQLFLVEHDPVVTLGRHGGRENLLVPPESLAAHGVALANASRGGNITCHFPGQVVAYPIFKIAAARGGLRGLFHDLEAVVIATLAGYGVRGEREPGRPGVFVAGRKIASIGLAVKKYVTAHGLALNVGRDLGVFSLITPCGLAGVAPTSLALEMPAVTAALYPSEEHLIQHVKRTLVASFERVFCQKAVLAEATPAPGAGLHPHPEPFA</sequence>
<evidence type="ECO:0000256" key="9">
    <source>
        <dbReference type="PIRSR" id="PIRSR016262-3"/>
    </source>
</evidence>
<evidence type="ECO:0000256" key="7">
    <source>
        <dbReference type="PIRSR" id="PIRSR016262-1"/>
    </source>
</evidence>
<keyword evidence="5" id="KW-0963">Cytoplasm</keyword>
<evidence type="ECO:0000313" key="12">
    <source>
        <dbReference type="Proteomes" id="UP000482487"/>
    </source>
</evidence>
<evidence type="ECO:0000256" key="6">
    <source>
        <dbReference type="PIRNR" id="PIRNR016262"/>
    </source>
</evidence>
<dbReference type="PROSITE" id="PS01313">
    <property type="entry name" value="LIPB"/>
    <property type="match status" value="1"/>
</dbReference>
<dbReference type="SUPFAM" id="SSF55681">
    <property type="entry name" value="Class II aaRS and biotin synthetases"/>
    <property type="match status" value="1"/>
</dbReference>
<dbReference type="EMBL" id="WVUD01000042">
    <property type="protein sequence ID" value="MYL84765.1"/>
    <property type="molecule type" value="Genomic_DNA"/>
</dbReference>
<evidence type="ECO:0000256" key="2">
    <source>
        <dbReference type="ARBA" id="ARBA00022679"/>
    </source>
</evidence>
<feature type="site" description="Lowers pKa of active site Cys" evidence="5 9">
    <location>
        <position position="136"/>
    </location>
</feature>
<evidence type="ECO:0000256" key="5">
    <source>
        <dbReference type="HAMAP-Rule" id="MF_00013"/>
    </source>
</evidence>
<dbReference type="HAMAP" id="MF_00013">
    <property type="entry name" value="LipB"/>
    <property type="match status" value="1"/>
</dbReference>
<dbReference type="EC" id="2.3.1.181" evidence="5 6"/>
<dbReference type="CDD" id="cd16444">
    <property type="entry name" value="LipB"/>
    <property type="match status" value="1"/>
</dbReference>
<keyword evidence="3 5" id="KW-0012">Acyltransferase</keyword>
<gene>
    <name evidence="5 11" type="primary">lipB</name>
    <name evidence="11" type="ORF">GTA51_16755</name>
</gene>
<dbReference type="InterPro" id="IPR004143">
    <property type="entry name" value="BPL_LPL_catalytic"/>
</dbReference>
<accession>A0A7C9IN42</accession>
<dbReference type="GO" id="GO:0033819">
    <property type="term" value="F:lipoyl(octanoyl) transferase activity"/>
    <property type="evidence" value="ECO:0007669"/>
    <property type="project" value="UniProtKB-EC"/>
</dbReference>
<evidence type="ECO:0000256" key="4">
    <source>
        <dbReference type="ARBA" id="ARBA00024732"/>
    </source>
</evidence>
<dbReference type="PIRSF" id="PIRSF016262">
    <property type="entry name" value="LPLase"/>
    <property type="match status" value="1"/>
</dbReference>
<evidence type="ECO:0000256" key="8">
    <source>
        <dbReference type="PIRSR" id="PIRSR016262-2"/>
    </source>
</evidence>
<feature type="binding site" evidence="5 8">
    <location>
        <begin position="72"/>
        <end position="79"/>
    </location>
    <ligand>
        <name>substrate</name>
    </ligand>
</feature>
<dbReference type="InterPro" id="IPR000544">
    <property type="entry name" value="Octanoyltransferase"/>
</dbReference>
<dbReference type="PANTHER" id="PTHR10993:SF7">
    <property type="entry name" value="LIPOYLTRANSFERASE 2, MITOCHONDRIAL-RELATED"/>
    <property type="match status" value="1"/>
</dbReference>
<dbReference type="InterPro" id="IPR045864">
    <property type="entry name" value="aa-tRNA-synth_II/BPL/LPL"/>
</dbReference>
<dbReference type="Pfam" id="PF21948">
    <property type="entry name" value="LplA-B_cat"/>
    <property type="match status" value="1"/>
</dbReference>
<dbReference type="NCBIfam" id="TIGR00214">
    <property type="entry name" value="lipB"/>
    <property type="match status" value="1"/>
</dbReference>
<reference evidence="11 12" key="1">
    <citation type="submission" date="2020-01" db="EMBL/GenBank/DDBJ databases">
        <title>Genome sequence of Desulfovibrio aerotolerans DSM 16695(T).</title>
        <authorList>
            <person name="Karnachuk O."/>
            <person name="Avakyan M."/>
            <person name="Mardanov A."/>
            <person name="Kadnikov V."/>
            <person name="Ravin N."/>
        </authorList>
    </citation>
    <scope>NUCLEOTIDE SEQUENCE [LARGE SCALE GENOMIC DNA]</scope>
    <source>
        <strain evidence="11 12">DSM 16695</strain>
    </source>
</reference>
<evidence type="ECO:0000313" key="11">
    <source>
        <dbReference type="EMBL" id="MYL84765.1"/>
    </source>
</evidence>
<dbReference type="Proteomes" id="UP000482487">
    <property type="component" value="Unassembled WGS sequence"/>
</dbReference>
<proteinExistence type="inferred from homology"/>
<comment type="similarity">
    <text evidence="5 6">Belongs to the LipB family.</text>
</comment>
<dbReference type="RefSeq" id="WP_160963087.1">
    <property type="nucleotide sequence ID" value="NZ_WVUD01000042.1"/>
</dbReference>
<dbReference type="GO" id="GO:0009249">
    <property type="term" value="P:protein lipoylation"/>
    <property type="evidence" value="ECO:0007669"/>
    <property type="project" value="InterPro"/>
</dbReference>
<dbReference type="AlphaFoldDB" id="A0A7C9IN42"/>
<dbReference type="PANTHER" id="PTHR10993">
    <property type="entry name" value="OCTANOYLTRANSFERASE"/>
    <property type="match status" value="1"/>
</dbReference>
<name>A0A7C9IN42_9BACT</name>
<comment type="miscellaneous">
    <text evidence="5">In the reaction, the free carboxyl group of octanoic acid is attached via an amide linkage to the epsilon-amino group of a specific lysine residue of lipoyl domains of lipoate-dependent enzymes.</text>
</comment>
<organism evidence="11 12">
    <name type="scientific">Solidesulfovibrio aerotolerans</name>
    <dbReference type="NCBI Taxonomy" id="295255"/>
    <lineage>
        <taxon>Bacteria</taxon>
        <taxon>Pseudomonadati</taxon>
        <taxon>Thermodesulfobacteriota</taxon>
        <taxon>Desulfovibrionia</taxon>
        <taxon>Desulfovibrionales</taxon>
        <taxon>Desulfovibrionaceae</taxon>
        <taxon>Solidesulfovibrio</taxon>
    </lineage>
</organism>
<dbReference type="Gene3D" id="3.30.930.10">
    <property type="entry name" value="Bira Bifunctional Protein, Domain 2"/>
    <property type="match status" value="1"/>
</dbReference>
<evidence type="ECO:0000256" key="3">
    <source>
        <dbReference type="ARBA" id="ARBA00023315"/>
    </source>
</evidence>
<comment type="catalytic activity">
    <reaction evidence="5 6">
        <text>octanoyl-[ACP] + L-lysyl-[protein] = N(6)-octanoyl-L-lysyl-[protein] + holo-[ACP] + H(+)</text>
        <dbReference type="Rhea" id="RHEA:17665"/>
        <dbReference type="Rhea" id="RHEA-COMP:9636"/>
        <dbReference type="Rhea" id="RHEA-COMP:9685"/>
        <dbReference type="Rhea" id="RHEA-COMP:9752"/>
        <dbReference type="Rhea" id="RHEA-COMP:9928"/>
        <dbReference type="ChEBI" id="CHEBI:15378"/>
        <dbReference type="ChEBI" id="CHEBI:29969"/>
        <dbReference type="ChEBI" id="CHEBI:64479"/>
        <dbReference type="ChEBI" id="CHEBI:78463"/>
        <dbReference type="ChEBI" id="CHEBI:78809"/>
        <dbReference type="EC" id="2.3.1.181"/>
    </reaction>
</comment>
<keyword evidence="2 5" id="KW-0808">Transferase</keyword>
<feature type="active site" description="Acyl-thioester intermediate" evidence="5 7">
    <location>
        <position position="170"/>
    </location>
</feature>
<feature type="binding site" evidence="5 8">
    <location>
        <begin position="139"/>
        <end position="141"/>
    </location>
    <ligand>
        <name>substrate</name>
    </ligand>
</feature>
<comment type="function">
    <text evidence="4 5 6">Catalyzes the transfer of endogenously produced octanoic acid from octanoyl-acyl-carrier-protein onto the lipoyl domains of lipoate-dependent enzymes. Lipoyl-ACP can also act as a substrate although octanoyl-ACP is likely to be the physiological substrate.</text>
</comment>
<dbReference type="GO" id="GO:0005737">
    <property type="term" value="C:cytoplasm"/>
    <property type="evidence" value="ECO:0007669"/>
    <property type="project" value="UniProtKB-SubCell"/>
</dbReference>
<comment type="caution">
    <text evidence="11">The sequence shown here is derived from an EMBL/GenBank/DDBJ whole genome shotgun (WGS) entry which is preliminary data.</text>
</comment>
<feature type="binding site" evidence="5 8">
    <location>
        <begin position="152"/>
        <end position="154"/>
    </location>
    <ligand>
        <name>substrate</name>
    </ligand>
</feature>
<comment type="pathway">
    <text evidence="1 5 6">Protein modification; protein lipoylation via endogenous pathway; protein N(6)-(lipoyl)lysine from octanoyl-[acyl-carrier-protein]: step 1/2.</text>
</comment>
<dbReference type="PROSITE" id="PS51733">
    <property type="entry name" value="BPL_LPL_CATALYTIC"/>
    <property type="match status" value="1"/>
</dbReference>
<comment type="subcellular location">
    <subcellularLocation>
        <location evidence="5">Cytoplasm</location>
    </subcellularLocation>
</comment>
<protein>
    <recommendedName>
        <fullName evidence="5 6">Octanoyltransferase</fullName>
        <ecNumber evidence="5 6">2.3.1.181</ecNumber>
    </recommendedName>
    <alternativeName>
        <fullName evidence="5">Lipoate-protein ligase B</fullName>
    </alternativeName>
    <alternativeName>
        <fullName evidence="5">Lipoyl/octanoyl transferase</fullName>
    </alternativeName>
    <alternativeName>
        <fullName evidence="5">Octanoyl-[acyl-carrier-protein]-protein N-octanoyltransferase</fullName>
    </alternativeName>
</protein>
<evidence type="ECO:0000259" key="10">
    <source>
        <dbReference type="PROSITE" id="PS51733"/>
    </source>
</evidence>